<dbReference type="Proteomes" id="UP000195991">
    <property type="component" value="Unassembled WGS sequence"/>
</dbReference>
<keyword evidence="1" id="KW-1133">Transmembrane helix</keyword>
<evidence type="ECO:0000256" key="1">
    <source>
        <dbReference type="SAM" id="Phobius"/>
    </source>
</evidence>
<feature type="transmembrane region" description="Helical" evidence="1">
    <location>
        <begin position="76"/>
        <end position="93"/>
    </location>
</feature>
<reference evidence="2 3" key="1">
    <citation type="submission" date="2016-08" db="EMBL/GenBank/DDBJ databases">
        <authorList>
            <person name="Seilhamer J.J."/>
        </authorList>
    </citation>
    <scope>NUCLEOTIDE SEQUENCE [LARGE SCALE GENOMIC DNA]</scope>
    <source>
        <strain evidence="2 3">IEBC_T61001</strain>
    </source>
</reference>
<evidence type="ECO:0000313" key="3">
    <source>
        <dbReference type="Proteomes" id="UP000195991"/>
    </source>
</evidence>
<feature type="transmembrane region" description="Helical" evidence="1">
    <location>
        <begin position="20"/>
        <end position="38"/>
    </location>
</feature>
<protein>
    <submittedName>
        <fullName evidence="2">Uncharacterized protein</fullName>
    </submittedName>
</protein>
<keyword evidence="1" id="KW-0812">Transmembrane</keyword>
<proteinExistence type="predicted"/>
<dbReference type="EMBL" id="FMBI01000034">
    <property type="protein sequence ID" value="SCC48684.1"/>
    <property type="molecule type" value="Genomic_DNA"/>
</dbReference>
<sequence>MVESIKYIAIGRRGMMKNYIGVAAAISIFILTIVFLYFNPYSNQELDKEVYITVFFMFLLPSFLAVIAVVARKKTFMIVCCIWMLPGTLYLGVVAIPSLWNTYVIFFIMYCLAIVWTRRRNA</sequence>
<accession>A0A1C4EYL5</accession>
<feature type="transmembrane region" description="Helical" evidence="1">
    <location>
        <begin position="50"/>
        <end position="69"/>
    </location>
</feature>
<name>A0A1C4EYL5_BACTU</name>
<dbReference type="AlphaFoldDB" id="A0A1C4EYL5"/>
<keyword evidence="1" id="KW-0472">Membrane</keyword>
<evidence type="ECO:0000313" key="2">
    <source>
        <dbReference type="EMBL" id="SCC48684.1"/>
    </source>
</evidence>
<feature type="transmembrane region" description="Helical" evidence="1">
    <location>
        <begin position="99"/>
        <end position="117"/>
    </location>
</feature>
<organism evidence="2 3">
    <name type="scientific">Bacillus thuringiensis</name>
    <dbReference type="NCBI Taxonomy" id="1428"/>
    <lineage>
        <taxon>Bacteria</taxon>
        <taxon>Bacillati</taxon>
        <taxon>Bacillota</taxon>
        <taxon>Bacilli</taxon>
        <taxon>Bacillales</taxon>
        <taxon>Bacillaceae</taxon>
        <taxon>Bacillus</taxon>
        <taxon>Bacillus cereus group</taxon>
    </lineage>
</organism>
<gene>
    <name evidence="2" type="ORF">BTT61001_03678</name>
</gene>